<proteinExistence type="predicted"/>
<dbReference type="InterPro" id="IPR008902">
    <property type="entry name" value="Rhamnosid_concanavalin"/>
</dbReference>
<organism evidence="3 4">
    <name type="scientific">Neoarthrinium moseri</name>
    <dbReference type="NCBI Taxonomy" id="1658444"/>
    <lineage>
        <taxon>Eukaryota</taxon>
        <taxon>Fungi</taxon>
        <taxon>Dikarya</taxon>
        <taxon>Ascomycota</taxon>
        <taxon>Pezizomycotina</taxon>
        <taxon>Sordariomycetes</taxon>
        <taxon>Xylariomycetidae</taxon>
        <taxon>Amphisphaeriales</taxon>
        <taxon>Apiosporaceae</taxon>
        <taxon>Neoarthrinium</taxon>
    </lineage>
</organism>
<dbReference type="EMBL" id="JAFIMR010000002">
    <property type="protein sequence ID" value="KAI1880554.1"/>
    <property type="molecule type" value="Genomic_DNA"/>
</dbReference>
<feature type="domain" description="Bacterial alpha-L-rhamnosidase N-terminal" evidence="2">
    <location>
        <begin position="3"/>
        <end position="122"/>
    </location>
</feature>
<evidence type="ECO:0000259" key="1">
    <source>
        <dbReference type="Pfam" id="PF05592"/>
    </source>
</evidence>
<dbReference type="Pfam" id="PF05592">
    <property type="entry name" value="Bac_rhamnosid"/>
    <property type="match status" value="1"/>
</dbReference>
<evidence type="ECO:0000313" key="3">
    <source>
        <dbReference type="EMBL" id="KAI1880554.1"/>
    </source>
</evidence>
<dbReference type="PANTHER" id="PTHR33307">
    <property type="entry name" value="ALPHA-RHAMNOSIDASE (EUROFUNG)"/>
    <property type="match status" value="1"/>
</dbReference>
<comment type="caution">
    <text evidence="3">The sequence shown here is derived from an EMBL/GenBank/DDBJ whole genome shotgun (WGS) entry which is preliminary data.</text>
</comment>
<dbReference type="Pfam" id="PF08531">
    <property type="entry name" value="Bac_rhamnosid_N"/>
    <property type="match status" value="1"/>
</dbReference>
<dbReference type="PANTHER" id="PTHR33307:SF6">
    <property type="entry name" value="ALPHA-RHAMNOSIDASE (EUROFUNG)-RELATED"/>
    <property type="match status" value="1"/>
</dbReference>
<dbReference type="Proteomes" id="UP000829685">
    <property type="component" value="Unassembled WGS sequence"/>
</dbReference>
<feature type="domain" description="Alpha-L-rhamnosidase concanavalin-like" evidence="1">
    <location>
        <begin position="135"/>
        <end position="212"/>
    </location>
</feature>
<name>A0A9Q0AVU8_9PEZI</name>
<dbReference type="AlphaFoldDB" id="A0A9Q0AVU8"/>
<keyword evidence="4" id="KW-1185">Reference proteome</keyword>
<evidence type="ECO:0000313" key="4">
    <source>
        <dbReference type="Proteomes" id="UP000829685"/>
    </source>
</evidence>
<accession>A0A9Q0AVU8</accession>
<gene>
    <name evidence="3" type="ORF">JX265_000794</name>
</gene>
<dbReference type="InterPro" id="IPR016007">
    <property type="entry name" value="Alpha_rhamnosid"/>
</dbReference>
<sequence length="220" mass="24495">MVGRNAIGVELGKSIYDAEKTNDGRYTRIANPPKQLMLRAQLEYDCDGIRQPEIATNTNWKSYLDGPYVGTSWYGGEEYNATLEVQNWPSADGNIDQWEPVSIFKGPSGMMPGLIYPPLQVVELLPAKSVSGPVNGTYIFDFGVNVAGWYSLNINESTSTRIVMRPGEKVKNGTVDQSTSGKNVYDGYTSNGVPFTYRPKFVYHGFRYLGVNLTVQHLMQ</sequence>
<protein>
    <submittedName>
        <fullName evidence="3">Uncharacterized protein</fullName>
    </submittedName>
</protein>
<dbReference type="InterPro" id="IPR013737">
    <property type="entry name" value="Bac_rhamnosid_N"/>
</dbReference>
<reference evidence="3" key="1">
    <citation type="submission" date="2021-03" db="EMBL/GenBank/DDBJ databases">
        <title>Revisited historic fungal species revealed as producer of novel bioactive compounds through whole genome sequencing and comparative genomics.</title>
        <authorList>
            <person name="Vignolle G.A."/>
            <person name="Hochenegger N."/>
            <person name="Mach R.L."/>
            <person name="Mach-Aigner A.R."/>
            <person name="Javad Rahimi M."/>
            <person name="Salim K.A."/>
            <person name="Chan C.M."/>
            <person name="Lim L.B.L."/>
            <person name="Cai F."/>
            <person name="Druzhinina I.S."/>
            <person name="U'Ren J.M."/>
            <person name="Derntl C."/>
        </authorList>
    </citation>
    <scope>NUCLEOTIDE SEQUENCE</scope>
    <source>
        <strain evidence="3">TUCIM 5799</strain>
    </source>
</reference>
<evidence type="ECO:0000259" key="2">
    <source>
        <dbReference type="Pfam" id="PF08531"/>
    </source>
</evidence>
<dbReference type="Gene3D" id="2.60.120.260">
    <property type="entry name" value="Galactose-binding domain-like"/>
    <property type="match status" value="2"/>
</dbReference>